<sequence length="328" mass="36973">MSFAYPKEQSTLTRQFAKDFFLSVLENGKLELKVGKSENLISELKTLERQMTQLRQMFQEFHRSPRSTTQTKKDDDCYRCGQQPISIDGIRKLGLLESDSSVSILPTLMVNVSKTQLTTKSLKAANNTEIPITRQIKLLIEVDKHSKPASILLSNSVSEILLGLEWLKFNNVSLKFEQTKITIGNDCAAVALVTNDVGVKWIPLFESHQNLKSMNMCAPILHNYSQTPIDLRKRFVCELMARLLPGFDRGQDIREPDKEKLVAKARKRPNGKLVISKEFGSGMHDSDSRCIFRGWRRILFNSGRDGVKHVAMAGQESGSSADSPCPKK</sequence>
<dbReference type="HOGENOM" id="CLU_848045_0_0_1"/>
<accession>T1FFI3</accession>
<dbReference type="InParanoid" id="T1FFI3"/>
<gene>
    <name evidence="3" type="primary">20207582</name>
    <name evidence="2" type="ORF">HELRODRAFT_180134</name>
</gene>
<organism evidence="3 4">
    <name type="scientific">Helobdella robusta</name>
    <name type="common">Californian leech</name>
    <dbReference type="NCBI Taxonomy" id="6412"/>
    <lineage>
        <taxon>Eukaryota</taxon>
        <taxon>Metazoa</taxon>
        <taxon>Spiralia</taxon>
        <taxon>Lophotrochozoa</taxon>
        <taxon>Annelida</taxon>
        <taxon>Clitellata</taxon>
        <taxon>Hirudinea</taxon>
        <taxon>Rhynchobdellida</taxon>
        <taxon>Glossiphoniidae</taxon>
        <taxon>Helobdella</taxon>
    </lineage>
</organism>
<dbReference type="Gene3D" id="2.40.70.10">
    <property type="entry name" value="Acid Proteases"/>
    <property type="match status" value="1"/>
</dbReference>
<name>T1FFI3_HELRO</name>
<proteinExistence type="predicted"/>
<dbReference type="InterPro" id="IPR021109">
    <property type="entry name" value="Peptidase_aspartic_dom_sf"/>
</dbReference>
<dbReference type="Proteomes" id="UP000015101">
    <property type="component" value="Unassembled WGS sequence"/>
</dbReference>
<dbReference type="EMBL" id="KB097563">
    <property type="protein sequence ID" value="ESN94792.1"/>
    <property type="molecule type" value="Genomic_DNA"/>
</dbReference>
<dbReference type="AlphaFoldDB" id="T1FFI3"/>
<dbReference type="PANTHER" id="PTHR19963">
    <property type="entry name" value="CCHC-TYPE DOMAIN-CONTAINING PROTEIN"/>
    <property type="match status" value="1"/>
</dbReference>
<dbReference type="GeneID" id="20207582"/>
<reference evidence="4" key="1">
    <citation type="submission" date="2012-12" db="EMBL/GenBank/DDBJ databases">
        <authorList>
            <person name="Hellsten U."/>
            <person name="Grimwood J."/>
            <person name="Chapman J.A."/>
            <person name="Shapiro H."/>
            <person name="Aerts A."/>
            <person name="Otillar R.P."/>
            <person name="Terry A.Y."/>
            <person name="Boore J.L."/>
            <person name="Simakov O."/>
            <person name="Marletaz F."/>
            <person name="Cho S.-J."/>
            <person name="Edsinger-Gonzales E."/>
            <person name="Havlak P."/>
            <person name="Kuo D.-H."/>
            <person name="Larsson T."/>
            <person name="Lv J."/>
            <person name="Arendt D."/>
            <person name="Savage R."/>
            <person name="Osoegawa K."/>
            <person name="de Jong P."/>
            <person name="Lindberg D.R."/>
            <person name="Seaver E.C."/>
            <person name="Weisblat D.A."/>
            <person name="Putnam N.H."/>
            <person name="Grigoriev I.V."/>
            <person name="Rokhsar D.S."/>
        </authorList>
    </citation>
    <scope>NUCLEOTIDE SEQUENCE</scope>
</reference>
<dbReference type="KEGG" id="hro:HELRODRAFT_180134"/>
<reference evidence="3" key="3">
    <citation type="submission" date="2015-06" db="UniProtKB">
        <authorList>
            <consortium name="EnsemblMetazoa"/>
        </authorList>
    </citation>
    <scope>IDENTIFICATION</scope>
</reference>
<dbReference type="EMBL" id="AMQM01007107">
    <property type="status" value="NOT_ANNOTATED_CDS"/>
    <property type="molecule type" value="Genomic_DNA"/>
</dbReference>
<reference evidence="2 4" key="2">
    <citation type="journal article" date="2013" name="Nature">
        <title>Insights into bilaterian evolution from three spiralian genomes.</title>
        <authorList>
            <person name="Simakov O."/>
            <person name="Marletaz F."/>
            <person name="Cho S.J."/>
            <person name="Edsinger-Gonzales E."/>
            <person name="Havlak P."/>
            <person name="Hellsten U."/>
            <person name="Kuo D.H."/>
            <person name="Larsson T."/>
            <person name="Lv J."/>
            <person name="Arendt D."/>
            <person name="Savage R."/>
            <person name="Osoegawa K."/>
            <person name="de Jong P."/>
            <person name="Grimwood J."/>
            <person name="Chapman J.A."/>
            <person name="Shapiro H."/>
            <person name="Aerts A."/>
            <person name="Otillar R.P."/>
            <person name="Terry A.Y."/>
            <person name="Boore J.L."/>
            <person name="Grigoriev I.V."/>
            <person name="Lindberg D.R."/>
            <person name="Seaver E.C."/>
            <person name="Weisblat D.A."/>
            <person name="Putnam N.H."/>
            <person name="Rokhsar D.S."/>
        </authorList>
    </citation>
    <scope>NUCLEOTIDE SEQUENCE</scope>
</reference>
<keyword evidence="4" id="KW-1185">Reference proteome</keyword>
<protein>
    <submittedName>
        <fullName evidence="2 3">Uncharacterized protein</fullName>
    </submittedName>
</protein>
<feature type="coiled-coil region" evidence="1">
    <location>
        <begin position="37"/>
        <end position="64"/>
    </location>
</feature>
<keyword evidence="1" id="KW-0175">Coiled coil</keyword>
<evidence type="ECO:0000313" key="4">
    <source>
        <dbReference type="Proteomes" id="UP000015101"/>
    </source>
</evidence>
<dbReference type="PANTHER" id="PTHR19963:SF30">
    <property type="entry name" value="ENDONUCLEASE_EXONUCLEASE_PHOSPHATASE DOMAIN-CONTAINING PROTEIN"/>
    <property type="match status" value="1"/>
</dbReference>
<evidence type="ECO:0000313" key="2">
    <source>
        <dbReference type="EMBL" id="ESN94792.1"/>
    </source>
</evidence>
<evidence type="ECO:0000313" key="3">
    <source>
        <dbReference type="EnsemblMetazoa" id="HelroP180134"/>
    </source>
</evidence>
<dbReference type="CTD" id="20207582"/>
<dbReference type="EMBL" id="AMQM01007108">
    <property type="status" value="NOT_ANNOTATED_CDS"/>
    <property type="molecule type" value="Genomic_DNA"/>
</dbReference>
<evidence type="ECO:0000256" key="1">
    <source>
        <dbReference type="SAM" id="Coils"/>
    </source>
</evidence>
<dbReference type="RefSeq" id="XP_009027149.1">
    <property type="nucleotide sequence ID" value="XM_009028901.1"/>
</dbReference>
<dbReference type="EnsemblMetazoa" id="HelroT180134">
    <property type="protein sequence ID" value="HelroP180134"/>
    <property type="gene ID" value="HelroG180134"/>
</dbReference>